<evidence type="ECO:0000313" key="1">
    <source>
        <dbReference type="EMBL" id="ETO07210.1"/>
    </source>
</evidence>
<comment type="caution">
    <text evidence="1">The sequence shown here is derived from an EMBL/GenBank/DDBJ whole genome shotgun (WGS) entry which is preliminary data.</text>
</comment>
<dbReference type="AlphaFoldDB" id="X6M2J8"/>
<protein>
    <submittedName>
        <fullName evidence="1">Uncharacterized protein</fullName>
    </submittedName>
</protein>
<evidence type="ECO:0000313" key="2">
    <source>
        <dbReference type="Proteomes" id="UP000023152"/>
    </source>
</evidence>
<name>X6M2J8_RETFI</name>
<sequence>MILQFENNIQQVIELKTTQYKIDFVMKELPKIINALDFINNIQLLISIRKQNSYYGPMFGHYELAQMDLIEHCLEKPVCTLKILLLYYIMIKRKLTPISILDLSCFEELQDNPTCHKSETIIKYNKVYSKEIQSAQQKFFKVNERLKFLKKFEILNKKPK</sequence>
<accession>X6M2J8</accession>
<dbReference type="Proteomes" id="UP000023152">
    <property type="component" value="Unassembled WGS sequence"/>
</dbReference>
<dbReference type="EMBL" id="ASPP01026382">
    <property type="protein sequence ID" value="ETO07210.1"/>
    <property type="molecule type" value="Genomic_DNA"/>
</dbReference>
<keyword evidence="2" id="KW-1185">Reference proteome</keyword>
<proteinExistence type="predicted"/>
<gene>
    <name evidence="1" type="ORF">RFI_30182</name>
</gene>
<reference evidence="1 2" key="1">
    <citation type="journal article" date="2013" name="Curr. Biol.">
        <title>The Genome of the Foraminiferan Reticulomyxa filosa.</title>
        <authorList>
            <person name="Glockner G."/>
            <person name="Hulsmann N."/>
            <person name="Schleicher M."/>
            <person name="Noegel A.A."/>
            <person name="Eichinger L."/>
            <person name="Gallinger C."/>
            <person name="Pawlowski J."/>
            <person name="Sierra R."/>
            <person name="Euteneuer U."/>
            <person name="Pillet L."/>
            <person name="Moustafa A."/>
            <person name="Platzer M."/>
            <person name="Groth M."/>
            <person name="Szafranski K."/>
            <person name="Schliwa M."/>
        </authorList>
    </citation>
    <scope>NUCLEOTIDE SEQUENCE [LARGE SCALE GENOMIC DNA]</scope>
</reference>
<dbReference type="OrthoDB" id="10267033at2759"/>
<organism evidence="1 2">
    <name type="scientific">Reticulomyxa filosa</name>
    <dbReference type="NCBI Taxonomy" id="46433"/>
    <lineage>
        <taxon>Eukaryota</taxon>
        <taxon>Sar</taxon>
        <taxon>Rhizaria</taxon>
        <taxon>Retaria</taxon>
        <taxon>Foraminifera</taxon>
        <taxon>Monothalamids</taxon>
        <taxon>Reticulomyxidae</taxon>
        <taxon>Reticulomyxa</taxon>
    </lineage>
</organism>